<accession>A0A1B0CWS0</accession>
<evidence type="ECO:0000313" key="4">
    <source>
        <dbReference type="Proteomes" id="UP000092461"/>
    </source>
</evidence>
<keyword evidence="2" id="KW-0812">Transmembrane</keyword>
<organism evidence="3 4">
    <name type="scientific">Lutzomyia longipalpis</name>
    <name type="common">Sand fly</name>
    <dbReference type="NCBI Taxonomy" id="7200"/>
    <lineage>
        <taxon>Eukaryota</taxon>
        <taxon>Metazoa</taxon>
        <taxon>Ecdysozoa</taxon>
        <taxon>Arthropoda</taxon>
        <taxon>Hexapoda</taxon>
        <taxon>Insecta</taxon>
        <taxon>Pterygota</taxon>
        <taxon>Neoptera</taxon>
        <taxon>Endopterygota</taxon>
        <taxon>Diptera</taxon>
        <taxon>Nematocera</taxon>
        <taxon>Psychodoidea</taxon>
        <taxon>Psychodidae</taxon>
        <taxon>Lutzomyia</taxon>
        <taxon>Lutzomyia</taxon>
    </lineage>
</organism>
<feature type="region of interest" description="Disordered" evidence="1">
    <location>
        <begin position="649"/>
        <end position="674"/>
    </location>
</feature>
<dbReference type="VEuPathDB" id="VectorBase:LLOJ009454"/>
<keyword evidence="4" id="KW-1185">Reference proteome</keyword>
<evidence type="ECO:0000256" key="2">
    <source>
        <dbReference type="SAM" id="Phobius"/>
    </source>
</evidence>
<protein>
    <submittedName>
        <fullName evidence="3">Uncharacterized protein</fullName>
    </submittedName>
</protein>
<dbReference type="AlphaFoldDB" id="A0A1B0CWS0"/>
<dbReference type="EnsemblMetazoa" id="LLOJ009454-RA">
    <property type="protein sequence ID" value="LLOJ009454-PA"/>
    <property type="gene ID" value="LLOJ009454"/>
</dbReference>
<reference evidence="3" key="1">
    <citation type="submission" date="2020-05" db="UniProtKB">
        <authorList>
            <consortium name="EnsemblMetazoa"/>
        </authorList>
    </citation>
    <scope>IDENTIFICATION</scope>
    <source>
        <strain evidence="3">Jacobina</strain>
    </source>
</reference>
<proteinExistence type="predicted"/>
<dbReference type="EMBL" id="AJWK01032792">
    <property type="status" value="NOT_ANNOTATED_CDS"/>
    <property type="molecule type" value="Genomic_DNA"/>
</dbReference>
<feature type="region of interest" description="Disordered" evidence="1">
    <location>
        <begin position="117"/>
        <end position="147"/>
    </location>
</feature>
<name>A0A1B0CWS0_LUTLO</name>
<feature type="region of interest" description="Disordered" evidence="1">
    <location>
        <begin position="745"/>
        <end position="774"/>
    </location>
</feature>
<sequence>MSADGAKNRTNWLAQFGLYRDVVQDEKETKKSWKPTLGLYLILGCSILLILAVFFILQKLFTEQHEFIEFPTLDRPTIFPTESSLNVTDDWTNATVNPTLGENITEIVSEKLVLRPSKFLRPPPPPKDPQRRSAQPPRPFEFELHEPYPSSFRKPNATVSRVNNIQDILQQLREPADEGSGKIRRVHISGKYRTPGKMLQYRAPRRTTVMPYTRTTERSFELTTSSPPADIFHNYKPQAPSDVNLMATKQFRFAPYLYKTVSPSRGNHRPFYHYATESSVDLSSLYHDLIDAEKNRGKASGSRDESSQSIRNKPFSLMLDIYPVHGEEEKAQTTKKPYVNPLDTSSYYSTINFPQIPQNPHLSHSYYNNMYFKGPYGSTKENNWAYPDTTPAEETANKPSQMVVHLNLYPKNKKRFGRINSEADKRALSNEQNVSDSFQPIHPKVYFNSRPLDEQMEDENEPDLGVGTAVEIPKTISPFSSTTIYYPNNSTSYVEIVRSVELTTPPPIVPYSGNRAIVVFPESSYPEDHMQTFPSRGNQQLDIATDEFNTERSKVHNSQQPDNPMVVSPNKHRRMKVDLTVKLIEVFFILQKLFTEQHEFIEFPTLDRPTIFPTESSLNVTDDWTNATVNPTLGENITEIVSEKLVLRPSKFLRPPPPPKDPQRRSAQPPRPFEFELHEPYPSSFRKPNATVSRVNNIQDILQQLREPADEGSGKIRRVHISGKYRTPGKMLQYRAPRRTTVMPYTRTTERSFELTTSSPPADIFSQLQTSSSK</sequence>
<dbReference type="Proteomes" id="UP000092461">
    <property type="component" value="Unassembled WGS sequence"/>
</dbReference>
<keyword evidence="2" id="KW-0472">Membrane</keyword>
<dbReference type="EMBL" id="AJWK01032793">
    <property type="status" value="NOT_ANNOTATED_CDS"/>
    <property type="molecule type" value="Genomic_DNA"/>
</dbReference>
<evidence type="ECO:0000313" key="3">
    <source>
        <dbReference type="EnsemblMetazoa" id="LLOJ009454-PA"/>
    </source>
</evidence>
<dbReference type="VEuPathDB" id="VectorBase:LLONM1_007887"/>
<feature type="transmembrane region" description="Helical" evidence="2">
    <location>
        <begin position="37"/>
        <end position="57"/>
    </location>
</feature>
<feature type="compositionally biased region" description="Polar residues" evidence="1">
    <location>
        <begin position="754"/>
        <end position="774"/>
    </location>
</feature>
<keyword evidence="2" id="KW-1133">Transmembrane helix</keyword>
<evidence type="ECO:0000256" key="1">
    <source>
        <dbReference type="SAM" id="MobiDB-lite"/>
    </source>
</evidence>